<name>A0A3G3K016_9BACL</name>
<evidence type="ECO:0000313" key="3">
    <source>
        <dbReference type="Proteomes" id="UP000269097"/>
    </source>
</evidence>
<keyword evidence="3" id="KW-1185">Reference proteome</keyword>
<dbReference type="EMBL" id="CP033433">
    <property type="protein sequence ID" value="AYQ73846.1"/>
    <property type="molecule type" value="Genomic_DNA"/>
</dbReference>
<dbReference type="Pfam" id="PF04230">
    <property type="entry name" value="PS_pyruv_trans"/>
    <property type="match status" value="1"/>
</dbReference>
<reference evidence="2 3" key="1">
    <citation type="submission" date="2018-10" db="EMBL/GenBank/DDBJ databases">
        <title>Genome Sequence of Cohnella sp.</title>
        <authorList>
            <person name="Srinivasan S."/>
            <person name="Kim M.K."/>
        </authorList>
    </citation>
    <scope>NUCLEOTIDE SEQUENCE [LARGE SCALE GENOMIC DNA]</scope>
    <source>
        <strain evidence="2 3">18JY8-7</strain>
    </source>
</reference>
<sequence length="326" mass="37327">MERSQAHPMEELKRMLERILDVIPPGSNIVYVDYPVHENIGDLLILQGTERFFQDHGIRVRKRLSYLQFRKGMRLPPEWIVVCHGGGNFGDLYPANQKLRETLARTYPANRIVVLPQTVYFSDEEERERSLAVFASHPDFHLFVRDRVSYDLAADRLPRVYLSPDMAHQLYPIESPPSPAGPRLGILRTDGEAAREGDERVGCDIRTDWPELLSKADYAMQRVLVLASSLDRYLLNLLPVRPLWYRLANRFVAKAVRLYGSCGSVVTSRLHGHILACLMGVPNRLLDNNYGKNGSYYRQWTYRVREGKDFENGTGNDLGGMYAESS</sequence>
<dbReference type="Proteomes" id="UP000269097">
    <property type="component" value="Chromosome"/>
</dbReference>
<protein>
    <submittedName>
        <fullName evidence="2">Exopolysaccharide biosynthesis protein</fullName>
    </submittedName>
</protein>
<dbReference type="InterPro" id="IPR007345">
    <property type="entry name" value="Polysacch_pyruvyl_Trfase"/>
</dbReference>
<evidence type="ECO:0000313" key="2">
    <source>
        <dbReference type="EMBL" id="AYQ73846.1"/>
    </source>
</evidence>
<dbReference type="AlphaFoldDB" id="A0A3G3K016"/>
<dbReference type="RefSeq" id="WP_123041930.1">
    <property type="nucleotide sequence ID" value="NZ_CP033433.1"/>
</dbReference>
<dbReference type="KEGG" id="coh:EAV92_15420"/>
<proteinExistence type="predicted"/>
<feature type="domain" description="Polysaccharide pyruvyl transferase" evidence="1">
    <location>
        <begin position="39"/>
        <end position="289"/>
    </location>
</feature>
<evidence type="ECO:0000259" key="1">
    <source>
        <dbReference type="Pfam" id="PF04230"/>
    </source>
</evidence>
<gene>
    <name evidence="2" type="ORF">EAV92_15420</name>
</gene>
<organism evidence="2 3">
    <name type="scientific">Cohnella candidum</name>
    <dbReference type="NCBI Taxonomy" id="2674991"/>
    <lineage>
        <taxon>Bacteria</taxon>
        <taxon>Bacillati</taxon>
        <taxon>Bacillota</taxon>
        <taxon>Bacilli</taxon>
        <taxon>Bacillales</taxon>
        <taxon>Paenibacillaceae</taxon>
        <taxon>Cohnella</taxon>
    </lineage>
</organism>
<accession>A0A3G3K016</accession>